<organism evidence="2 3">
    <name type="scientific">Dactylosporangium sucinum</name>
    <dbReference type="NCBI Taxonomy" id="1424081"/>
    <lineage>
        <taxon>Bacteria</taxon>
        <taxon>Bacillati</taxon>
        <taxon>Actinomycetota</taxon>
        <taxon>Actinomycetes</taxon>
        <taxon>Micromonosporales</taxon>
        <taxon>Micromonosporaceae</taxon>
        <taxon>Dactylosporangium</taxon>
    </lineage>
</organism>
<evidence type="ECO:0000313" key="3">
    <source>
        <dbReference type="Proteomes" id="UP000642070"/>
    </source>
</evidence>
<protein>
    <submittedName>
        <fullName evidence="2">Trehalose-6-phosphate synthase</fullName>
    </submittedName>
</protein>
<dbReference type="GO" id="GO:0005992">
    <property type="term" value="P:trehalose biosynthetic process"/>
    <property type="evidence" value="ECO:0007669"/>
    <property type="project" value="InterPro"/>
</dbReference>
<gene>
    <name evidence="2" type="primary">otsA</name>
    <name evidence="2" type="ORF">GCM10007977_043790</name>
</gene>
<dbReference type="GO" id="GO:0003825">
    <property type="term" value="F:alpha,alpha-trehalose-phosphate synthase (UDP-forming) activity"/>
    <property type="evidence" value="ECO:0007669"/>
    <property type="project" value="TreeGrafter"/>
</dbReference>
<dbReference type="PANTHER" id="PTHR10788:SF106">
    <property type="entry name" value="BCDNA.GH08860"/>
    <property type="match status" value="1"/>
</dbReference>
<sequence>MARDGAWIGWHGRADMHMAPVVLQSVLLSPVSLSAADIADHIDGQCASTIAPLYHDGLGGPAFHRRWRQAYRSVNERYAAAAAELAASGATVLVHGHELQLVPGMLRSVRPDLTIGFVLPLPLPPVELFRRMPMRADIVSGILGSDVIFVQDRRSADNLLRLAVGAGSTVTGAGAIAVGSRRVAVEVLPMGAETQSVEHLAAGANVRRRLDSLRRELRVPGTVLLSIDPLDGTSGAERRLAAFAELLHDGTLRAEECALIQVVVPAARESAELAELRSRVEQLAARINGSHGSVGRPVVHHLHRSLDTLDTVALFRLADVFLATALRDGGNPTAKAFVSARIDNTGALVLSEFSATAAELPQATLVNPYDLEDLKSAVMAAVAPADPAAARAAMSRMRLAVRDHDVRWWAGRVLAALDTARAGTTAVVVPGGA</sequence>
<reference evidence="2" key="1">
    <citation type="journal article" date="2014" name="Int. J. Syst. Evol. Microbiol.">
        <title>Complete genome sequence of Corynebacterium casei LMG S-19264T (=DSM 44701T), isolated from a smear-ripened cheese.</title>
        <authorList>
            <consortium name="US DOE Joint Genome Institute (JGI-PGF)"/>
            <person name="Walter F."/>
            <person name="Albersmeier A."/>
            <person name="Kalinowski J."/>
            <person name="Ruckert C."/>
        </authorList>
    </citation>
    <scope>NUCLEOTIDE SEQUENCE</scope>
    <source>
        <strain evidence="2">JCM 19831</strain>
    </source>
</reference>
<dbReference type="EMBL" id="BMPI01000020">
    <property type="protein sequence ID" value="GGM37578.1"/>
    <property type="molecule type" value="Genomic_DNA"/>
</dbReference>
<dbReference type="Gene3D" id="3.40.50.2000">
    <property type="entry name" value="Glycogen Phosphorylase B"/>
    <property type="match status" value="2"/>
</dbReference>
<dbReference type="SUPFAM" id="SSF53756">
    <property type="entry name" value="UDP-Glycosyltransferase/glycogen phosphorylase"/>
    <property type="match status" value="1"/>
</dbReference>
<comment type="caution">
    <text evidence="2">The sequence shown here is derived from an EMBL/GenBank/DDBJ whole genome shotgun (WGS) entry which is preliminary data.</text>
</comment>
<comment type="similarity">
    <text evidence="1">Belongs to the glycosyltransferase 20 family.</text>
</comment>
<proteinExistence type="inferred from homology"/>
<name>A0A917TTK7_9ACTN</name>
<dbReference type="Pfam" id="PF00982">
    <property type="entry name" value="Glyco_transf_20"/>
    <property type="match status" value="1"/>
</dbReference>
<keyword evidence="3" id="KW-1185">Reference proteome</keyword>
<reference evidence="2" key="2">
    <citation type="submission" date="2020-09" db="EMBL/GenBank/DDBJ databases">
        <authorList>
            <person name="Sun Q."/>
            <person name="Ohkuma M."/>
        </authorList>
    </citation>
    <scope>NUCLEOTIDE SEQUENCE</scope>
    <source>
        <strain evidence="2">JCM 19831</strain>
    </source>
</reference>
<evidence type="ECO:0000313" key="2">
    <source>
        <dbReference type="EMBL" id="GGM37578.1"/>
    </source>
</evidence>
<dbReference type="Proteomes" id="UP000642070">
    <property type="component" value="Unassembled WGS sequence"/>
</dbReference>
<evidence type="ECO:0000256" key="1">
    <source>
        <dbReference type="ARBA" id="ARBA00008799"/>
    </source>
</evidence>
<dbReference type="PANTHER" id="PTHR10788">
    <property type="entry name" value="TREHALOSE-6-PHOSPHATE SYNTHASE"/>
    <property type="match status" value="1"/>
</dbReference>
<accession>A0A917TTK7</accession>
<dbReference type="InterPro" id="IPR001830">
    <property type="entry name" value="Glyco_trans_20"/>
</dbReference>
<dbReference type="AlphaFoldDB" id="A0A917TTK7"/>